<feature type="transmembrane region" description="Helical" evidence="2">
    <location>
        <begin position="248"/>
        <end position="271"/>
    </location>
</feature>
<gene>
    <name evidence="3" type="ORF">ABLG96_07980</name>
</gene>
<dbReference type="EMBL" id="CP159218">
    <property type="protein sequence ID" value="XCG65219.1"/>
    <property type="molecule type" value="Genomic_DNA"/>
</dbReference>
<evidence type="ECO:0000256" key="1">
    <source>
        <dbReference type="SAM" id="MobiDB-lite"/>
    </source>
</evidence>
<feature type="region of interest" description="Disordered" evidence="1">
    <location>
        <begin position="1"/>
        <end position="21"/>
    </location>
</feature>
<feature type="transmembrane region" description="Helical" evidence="2">
    <location>
        <begin position="125"/>
        <end position="150"/>
    </location>
</feature>
<proteinExistence type="predicted"/>
<evidence type="ECO:0000313" key="3">
    <source>
        <dbReference type="EMBL" id="XCG65219.1"/>
    </source>
</evidence>
<accession>A0AAU8DST6</accession>
<dbReference type="Pfam" id="PF12730">
    <property type="entry name" value="ABC2_membrane_4"/>
    <property type="match status" value="1"/>
</dbReference>
<feature type="transmembrane region" description="Helical" evidence="2">
    <location>
        <begin position="82"/>
        <end position="104"/>
    </location>
</feature>
<name>A0AAU8DST6_9ACTN</name>
<dbReference type="AlphaFoldDB" id="A0AAU8DST6"/>
<feature type="transmembrane region" description="Helical" evidence="2">
    <location>
        <begin position="201"/>
        <end position="222"/>
    </location>
</feature>
<feature type="transmembrane region" description="Helical" evidence="2">
    <location>
        <begin position="170"/>
        <end position="194"/>
    </location>
</feature>
<reference evidence="3" key="1">
    <citation type="submission" date="2024-05" db="EMBL/GenBank/DDBJ databases">
        <authorList>
            <person name="Cai S.Y."/>
            <person name="Jin L.M."/>
            <person name="Li H.R."/>
        </authorList>
    </citation>
    <scope>NUCLEOTIDE SEQUENCE</scope>
    <source>
        <strain evidence="3">A5-74</strain>
    </source>
</reference>
<feature type="transmembrane region" description="Helical" evidence="2">
    <location>
        <begin position="41"/>
        <end position="62"/>
    </location>
</feature>
<organism evidence="3">
    <name type="scientific">Nakamurella sp. A5-74</name>
    <dbReference type="NCBI Taxonomy" id="3158264"/>
    <lineage>
        <taxon>Bacteria</taxon>
        <taxon>Bacillati</taxon>
        <taxon>Actinomycetota</taxon>
        <taxon>Actinomycetes</taxon>
        <taxon>Nakamurellales</taxon>
        <taxon>Nakamurellaceae</taxon>
        <taxon>Nakamurella</taxon>
    </lineage>
</organism>
<keyword evidence="2" id="KW-1133">Transmembrane helix</keyword>
<keyword evidence="2" id="KW-0472">Membrane</keyword>
<evidence type="ECO:0000256" key="2">
    <source>
        <dbReference type="SAM" id="Phobius"/>
    </source>
</evidence>
<dbReference type="RefSeq" id="WP_353650829.1">
    <property type="nucleotide sequence ID" value="NZ_CP159218.1"/>
</dbReference>
<protein>
    <submittedName>
        <fullName evidence="3">ABC transporter permease</fullName>
    </submittedName>
</protein>
<sequence>MSTHTPTRPDRPRTPPTGQRTSQLRVIASEWTKFRSLRSTIWTLLIAAVLTIGAGVLFSAAVPGQYKSVSEAERYGFDATDTSLYGILFCQLALGILGVMLMSAEYSSGMIRSTLAVIPARLPVLWAKLAVFAGVTFLLTLIAGLVAFLAGQAMMSSDNLGVSLSAPGAVGKIVGAALYVTLAGLIGVALGSLLRNTAAGISTYVAVFVMVPLVAQALPASIGDHFLQYLPSNAGGAMFGGADGVTNALSPLTGFLVLTAFTAVLVGGAAWRLKARDA</sequence>
<keyword evidence="2" id="KW-0812">Transmembrane</keyword>